<gene>
    <name evidence="2" type="ORF">AQUSIP_17380</name>
</gene>
<dbReference type="Proteomes" id="UP000324194">
    <property type="component" value="Chromosome 1"/>
</dbReference>
<dbReference type="InterPro" id="IPR029058">
    <property type="entry name" value="AB_hydrolase_fold"/>
</dbReference>
<dbReference type="KEGG" id="asip:AQUSIP_17380"/>
<protein>
    <recommendedName>
        <fullName evidence="1">AB hydrolase-1 domain-containing protein</fullName>
    </recommendedName>
</protein>
<evidence type="ECO:0000313" key="2">
    <source>
        <dbReference type="EMBL" id="VVC76425.1"/>
    </source>
</evidence>
<dbReference type="EMBL" id="LR699119">
    <property type="protein sequence ID" value="VVC76425.1"/>
    <property type="molecule type" value="Genomic_DNA"/>
</dbReference>
<feature type="domain" description="AB hydrolase-1" evidence="1">
    <location>
        <begin position="52"/>
        <end position="225"/>
    </location>
</feature>
<keyword evidence="3" id="KW-1185">Reference proteome</keyword>
<evidence type="ECO:0000313" key="3">
    <source>
        <dbReference type="Proteomes" id="UP000324194"/>
    </source>
</evidence>
<dbReference type="InterPro" id="IPR000073">
    <property type="entry name" value="AB_hydrolase_1"/>
</dbReference>
<dbReference type="OrthoDB" id="5648135at2"/>
<dbReference type="AlphaFoldDB" id="A0A5E4PIN0"/>
<organism evidence="2 3">
    <name type="scientific">Aquicella siphonis</name>
    <dbReference type="NCBI Taxonomy" id="254247"/>
    <lineage>
        <taxon>Bacteria</taxon>
        <taxon>Pseudomonadati</taxon>
        <taxon>Pseudomonadota</taxon>
        <taxon>Gammaproteobacteria</taxon>
        <taxon>Legionellales</taxon>
        <taxon>Coxiellaceae</taxon>
        <taxon>Aquicella</taxon>
    </lineage>
</organism>
<accession>A0A5E4PIN0</accession>
<proteinExistence type="predicted"/>
<sequence length="418" mass="46144">MFPRETRMSLTPIKGAVTHSMSWLTSSFVDVVYRNPRYNADLSPDESLSIWCVHGTADRNSSFRGVAESLQNDLAENVYAIYLPAFDSRYTGKGIEHFAMQLTDKILASKIPNVVLMGHSRGGLVISYLAAFLAAECGLNVKVVYAIGTPFGGSDKAGGFLSWISQSVRQMEINSDFLEELVRKIKSTQTPHVFFAALQDALVPLYSAHVPGQHDKCIVLPDDGHLSMMNSPELISQLRYHLSLMNIIVLPARPDECIIDASVNSEKSYSVFDEEDEEYVIVSGSEALTMRDACNELSAYTEKMKLKKHMWSAAAKIQILEILQARLGRIYQGGEREEYPEAVSVGDYIAAFLQDTAVMGGAKPIDALNAPLNFPVSLLTSSNADTQIFIMGLMSRYQNVLLPAVSRGMEMKRTNGSC</sequence>
<dbReference type="RefSeq" id="WP_148339704.1">
    <property type="nucleotide sequence ID" value="NZ_LR699119.1"/>
</dbReference>
<dbReference type="Gene3D" id="3.40.50.1820">
    <property type="entry name" value="alpha/beta hydrolase"/>
    <property type="match status" value="1"/>
</dbReference>
<reference evidence="2 3" key="1">
    <citation type="submission" date="2019-08" db="EMBL/GenBank/DDBJ databases">
        <authorList>
            <person name="Guy L."/>
        </authorList>
    </citation>
    <scope>NUCLEOTIDE SEQUENCE [LARGE SCALE GENOMIC DNA]</scope>
    <source>
        <strain evidence="2 3">SGT-108</strain>
    </source>
</reference>
<evidence type="ECO:0000259" key="1">
    <source>
        <dbReference type="Pfam" id="PF12697"/>
    </source>
</evidence>
<dbReference type="Pfam" id="PF12697">
    <property type="entry name" value="Abhydrolase_6"/>
    <property type="match status" value="1"/>
</dbReference>
<dbReference type="SUPFAM" id="SSF53474">
    <property type="entry name" value="alpha/beta-Hydrolases"/>
    <property type="match status" value="1"/>
</dbReference>
<name>A0A5E4PIN0_9COXI</name>